<reference evidence="1" key="1">
    <citation type="submission" date="2023-03" db="EMBL/GenBank/DDBJ databases">
        <title>Massive genome expansion in bonnet fungi (Mycena s.s.) driven by repeated elements and novel gene families across ecological guilds.</title>
        <authorList>
            <consortium name="Lawrence Berkeley National Laboratory"/>
            <person name="Harder C.B."/>
            <person name="Miyauchi S."/>
            <person name="Viragh M."/>
            <person name="Kuo A."/>
            <person name="Thoen E."/>
            <person name="Andreopoulos B."/>
            <person name="Lu D."/>
            <person name="Skrede I."/>
            <person name="Drula E."/>
            <person name="Henrissat B."/>
            <person name="Morin E."/>
            <person name="Kohler A."/>
            <person name="Barry K."/>
            <person name="LaButti K."/>
            <person name="Morin E."/>
            <person name="Salamov A."/>
            <person name="Lipzen A."/>
            <person name="Mereny Z."/>
            <person name="Hegedus B."/>
            <person name="Baldrian P."/>
            <person name="Stursova M."/>
            <person name="Weitz H."/>
            <person name="Taylor A."/>
            <person name="Grigoriev I.V."/>
            <person name="Nagy L.G."/>
            <person name="Martin F."/>
            <person name="Kauserud H."/>
        </authorList>
    </citation>
    <scope>NUCLEOTIDE SEQUENCE</scope>
    <source>
        <strain evidence="1">CBHHK188m</strain>
    </source>
</reference>
<keyword evidence="2" id="KW-1185">Reference proteome</keyword>
<evidence type="ECO:0000313" key="1">
    <source>
        <dbReference type="EMBL" id="KAJ7712696.1"/>
    </source>
</evidence>
<sequence length="91" mass="10246">MRMRIRFPSLTIVAACHRCFTAFWPPSPRDLLQELANRPDCVLNLKAEGSPYLAAKNATSCRVVGVLVIGRWIARVPFSRLHANSKTKQPQ</sequence>
<dbReference type="AlphaFoldDB" id="A0AAD7H580"/>
<protein>
    <submittedName>
        <fullName evidence="1">Uncharacterized protein</fullName>
    </submittedName>
</protein>
<gene>
    <name evidence="1" type="ORF">DFH07DRAFT_406289</name>
</gene>
<accession>A0AAD7H580</accession>
<dbReference type="EMBL" id="JARJLG010000421">
    <property type="protein sequence ID" value="KAJ7712696.1"/>
    <property type="molecule type" value="Genomic_DNA"/>
</dbReference>
<proteinExistence type="predicted"/>
<comment type="caution">
    <text evidence="1">The sequence shown here is derived from an EMBL/GenBank/DDBJ whole genome shotgun (WGS) entry which is preliminary data.</text>
</comment>
<evidence type="ECO:0000313" key="2">
    <source>
        <dbReference type="Proteomes" id="UP001215280"/>
    </source>
</evidence>
<organism evidence="1 2">
    <name type="scientific">Mycena maculata</name>
    <dbReference type="NCBI Taxonomy" id="230809"/>
    <lineage>
        <taxon>Eukaryota</taxon>
        <taxon>Fungi</taxon>
        <taxon>Dikarya</taxon>
        <taxon>Basidiomycota</taxon>
        <taxon>Agaricomycotina</taxon>
        <taxon>Agaricomycetes</taxon>
        <taxon>Agaricomycetidae</taxon>
        <taxon>Agaricales</taxon>
        <taxon>Marasmiineae</taxon>
        <taxon>Mycenaceae</taxon>
        <taxon>Mycena</taxon>
    </lineage>
</organism>
<dbReference type="Proteomes" id="UP001215280">
    <property type="component" value="Unassembled WGS sequence"/>
</dbReference>
<name>A0AAD7H580_9AGAR</name>